<gene>
    <name evidence="1" type="ORF">OMP39_00530</name>
</gene>
<sequence length="192" mass="21168">MAQPAPDPQRQLKHRRSIDVAVYARPDGLWEVEARLVDTKTRDVVLAGETRRAGDPVHDMTLHLVVDTRFNILTAGAQTHAMPYPGQCNAYGDAYARLAGLNLLKGFRQAVKERLGGVQGCTHITELTQVLPTAVIQAFAGEVLDTQEGGASAADQPPFQIDRCHALRSDGEVVRQFYPRWYRPEKAEPASP</sequence>
<dbReference type="RefSeq" id="WP_264892875.1">
    <property type="nucleotide sequence ID" value="NZ_CP110257.1"/>
</dbReference>
<dbReference type="Pfam" id="PF11136">
    <property type="entry name" value="DUF2889"/>
    <property type="match status" value="1"/>
</dbReference>
<dbReference type="EMBL" id="CP110257">
    <property type="protein sequence ID" value="UZD55117.1"/>
    <property type="molecule type" value="Genomic_DNA"/>
</dbReference>
<accession>A0ABY6MSY7</accession>
<dbReference type="Proteomes" id="UP001163266">
    <property type="component" value="Chromosome"/>
</dbReference>
<organism evidence="1 2">
    <name type="scientific">Caldimonas aquatica</name>
    <dbReference type="NCBI Taxonomy" id="376175"/>
    <lineage>
        <taxon>Bacteria</taxon>
        <taxon>Pseudomonadati</taxon>
        <taxon>Pseudomonadota</taxon>
        <taxon>Betaproteobacteria</taxon>
        <taxon>Burkholderiales</taxon>
        <taxon>Sphaerotilaceae</taxon>
        <taxon>Caldimonas</taxon>
    </lineage>
</organism>
<dbReference type="InterPro" id="IPR021312">
    <property type="entry name" value="DUF2889"/>
</dbReference>
<keyword evidence="2" id="KW-1185">Reference proteome</keyword>
<evidence type="ECO:0000313" key="1">
    <source>
        <dbReference type="EMBL" id="UZD55117.1"/>
    </source>
</evidence>
<protein>
    <submittedName>
        <fullName evidence="1">DUF2889 domain-containing protein</fullName>
    </submittedName>
</protein>
<name>A0ABY6MSY7_9BURK</name>
<reference evidence="1" key="1">
    <citation type="submission" date="2022-10" db="EMBL/GenBank/DDBJ databases">
        <title>Complete genome sequence of Schlegelella aquatica LMG 23380.</title>
        <authorList>
            <person name="Musilova J."/>
            <person name="Kourilova X."/>
            <person name="Bezdicek M."/>
            <person name="Hermankova K."/>
            <person name="Obruca S."/>
            <person name="Sedlar K."/>
        </authorList>
    </citation>
    <scope>NUCLEOTIDE SEQUENCE</scope>
    <source>
        <strain evidence="1">LMG 23380</strain>
    </source>
</reference>
<proteinExistence type="predicted"/>
<evidence type="ECO:0000313" key="2">
    <source>
        <dbReference type="Proteomes" id="UP001163266"/>
    </source>
</evidence>